<reference evidence="1" key="1">
    <citation type="journal article" date="2020" name="J Insects Food Feed">
        <title>The yellow mealworm (Tenebrio molitor) genome: a resource for the emerging insects as food and feed industry.</title>
        <authorList>
            <person name="Eriksson T."/>
            <person name="Andere A."/>
            <person name="Kelstrup H."/>
            <person name="Emery V."/>
            <person name="Picard C."/>
        </authorList>
    </citation>
    <scope>NUCLEOTIDE SEQUENCE</scope>
    <source>
        <strain evidence="1">Stoneville</strain>
        <tissue evidence="1">Whole head</tissue>
    </source>
</reference>
<organism evidence="1 2">
    <name type="scientific">Tenebrio molitor</name>
    <name type="common">Yellow mealworm beetle</name>
    <dbReference type="NCBI Taxonomy" id="7067"/>
    <lineage>
        <taxon>Eukaryota</taxon>
        <taxon>Metazoa</taxon>
        <taxon>Ecdysozoa</taxon>
        <taxon>Arthropoda</taxon>
        <taxon>Hexapoda</taxon>
        <taxon>Insecta</taxon>
        <taxon>Pterygota</taxon>
        <taxon>Neoptera</taxon>
        <taxon>Endopterygota</taxon>
        <taxon>Coleoptera</taxon>
        <taxon>Polyphaga</taxon>
        <taxon>Cucujiformia</taxon>
        <taxon>Tenebrionidae</taxon>
        <taxon>Tenebrio</taxon>
    </lineage>
</organism>
<dbReference type="EMBL" id="JABDTM020020992">
    <property type="protein sequence ID" value="KAH0816757.1"/>
    <property type="molecule type" value="Genomic_DNA"/>
</dbReference>
<keyword evidence="2" id="KW-1185">Reference proteome</keyword>
<reference evidence="1" key="2">
    <citation type="submission" date="2021-08" db="EMBL/GenBank/DDBJ databases">
        <authorList>
            <person name="Eriksson T."/>
        </authorList>
    </citation>
    <scope>NUCLEOTIDE SEQUENCE</scope>
    <source>
        <strain evidence="1">Stoneville</strain>
        <tissue evidence="1">Whole head</tissue>
    </source>
</reference>
<dbReference type="AlphaFoldDB" id="A0A8J6LEF0"/>
<evidence type="ECO:0000313" key="2">
    <source>
        <dbReference type="Proteomes" id="UP000719412"/>
    </source>
</evidence>
<evidence type="ECO:0008006" key="3">
    <source>
        <dbReference type="Google" id="ProtNLM"/>
    </source>
</evidence>
<dbReference type="InterPro" id="IPR043502">
    <property type="entry name" value="DNA/RNA_pol_sf"/>
</dbReference>
<sequence length="172" mass="19364">MFGSSGDPPHRCTTSPYVTANMFVHLTDEHEVRTIILDLPSKKSTGPDGVSAILLKHMNGDLLNPLVHLFNLSMSHGVFLRCLKMASVIPILKKRDGECLNNYRPISLLSIFSKLFEKLVHRRIMKHVTTNQILTDSQHGFRLGLSLPPTTLWRDYTKKSKKVALQLPSSSM</sequence>
<dbReference type="PANTHER" id="PTHR19446">
    <property type="entry name" value="REVERSE TRANSCRIPTASES"/>
    <property type="match status" value="1"/>
</dbReference>
<gene>
    <name evidence="1" type="ORF">GEV33_006034</name>
</gene>
<evidence type="ECO:0000313" key="1">
    <source>
        <dbReference type="EMBL" id="KAH0816757.1"/>
    </source>
</evidence>
<dbReference type="SUPFAM" id="SSF56672">
    <property type="entry name" value="DNA/RNA polymerases"/>
    <property type="match status" value="1"/>
</dbReference>
<proteinExistence type="predicted"/>
<comment type="caution">
    <text evidence="1">The sequence shown here is derived from an EMBL/GenBank/DDBJ whole genome shotgun (WGS) entry which is preliminary data.</text>
</comment>
<name>A0A8J6LEF0_TENMO</name>
<dbReference type="Proteomes" id="UP000719412">
    <property type="component" value="Unassembled WGS sequence"/>
</dbReference>
<accession>A0A8J6LEF0</accession>
<protein>
    <recommendedName>
        <fullName evidence="3">Reverse transcriptase domain-containing protein</fullName>
    </recommendedName>
</protein>
<dbReference type="GO" id="GO:0071897">
    <property type="term" value="P:DNA biosynthetic process"/>
    <property type="evidence" value="ECO:0007669"/>
    <property type="project" value="UniProtKB-ARBA"/>
</dbReference>